<feature type="compositionally biased region" description="Basic residues" evidence="1">
    <location>
        <begin position="500"/>
        <end position="510"/>
    </location>
</feature>
<organism evidence="2 3">
    <name type="scientific">Sodiomyces alkalinus (strain CBS 110278 / VKM F-3762 / F11)</name>
    <name type="common">Alkaliphilic filamentous fungus</name>
    <dbReference type="NCBI Taxonomy" id="1314773"/>
    <lineage>
        <taxon>Eukaryota</taxon>
        <taxon>Fungi</taxon>
        <taxon>Dikarya</taxon>
        <taxon>Ascomycota</taxon>
        <taxon>Pezizomycotina</taxon>
        <taxon>Sordariomycetes</taxon>
        <taxon>Hypocreomycetidae</taxon>
        <taxon>Glomerellales</taxon>
        <taxon>Plectosphaerellaceae</taxon>
        <taxon>Sodiomyces</taxon>
    </lineage>
</organism>
<feature type="region of interest" description="Disordered" evidence="1">
    <location>
        <begin position="211"/>
        <end position="276"/>
    </location>
</feature>
<feature type="region of interest" description="Disordered" evidence="1">
    <location>
        <begin position="456"/>
        <end position="566"/>
    </location>
</feature>
<feature type="compositionally biased region" description="Pro residues" evidence="1">
    <location>
        <begin position="704"/>
        <end position="722"/>
    </location>
</feature>
<evidence type="ECO:0000313" key="2">
    <source>
        <dbReference type="EMBL" id="ROT38477.1"/>
    </source>
</evidence>
<name>A0A3N2PVF4_SODAK</name>
<protein>
    <submittedName>
        <fullName evidence="2">Uncharacterized protein</fullName>
    </submittedName>
</protein>
<evidence type="ECO:0000256" key="1">
    <source>
        <dbReference type="SAM" id="MobiDB-lite"/>
    </source>
</evidence>
<feature type="compositionally biased region" description="Polar residues" evidence="1">
    <location>
        <begin position="317"/>
        <end position="354"/>
    </location>
</feature>
<dbReference type="STRING" id="1314773.A0A3N2PVF4"/>
<feature type="compositionally biased region" description="Low complexity" evidence="1">
    <location>
        <begin position="459"/>
        <end position="485"/>
    </location>
</feature>
<feature type="compositionally biased region" description="Polar residues" evidence="1">
    <location>
        <begin position="486"/>
        <end position="496"/>
    </location>
</feature>
<dbReference type="PANTHER" id="PTHR42051:SF1">
    <property type="entry name" value="MEIOTICALLY UP-REGULATED PROTEIN PB1A10.08"/>
    <property type="match status" value="1"/>
</dbReference>
<dbReference type="EMBL" id="ML119055">
    <property type="protein sequence ID" value="ROT38477.1"/>
    <property type="molecule type" value="Genomic_DNA"/>
</dbReference>
<gene>
    <name evidence="2" type="ORF">SODALDRAFT_359572</name>
</gene>
<feature type="compositionally biased region" description="Low complexity" evidence="1">
    <location>
        <begin position="662"/>
        <end position="681"/>
    </location>
</feature>
<dbReference type="InterPro" id="IPR034443">
    <property type="entry name" value="PB1A10.08"/>
</dbReference>
<reference evidence="2 3" key="1">
    <citation type="journal article" date="2018" name="Mol. Ecol.">
        <title>The obligate alkalophilic soda-lake fungus Sodiomyces alkalinus has shifted to a protein diet.</title>
        <authorList>
            <person name="Grum-Grzhimaylo A.A."/>
            <person name="Falkoski D.L."/>
            <person name="van den Heuvel J."/>
            <person name="Valero-Jimenez C.A."/>
            <person name="Min B."/>
            <person name="Choi I.G."/>
            <person name="Lipzen A."/>
            <person name="Daum C.G."/>
            <person name="Aanen D.K."/>
            <person name="Tsang A."/>
            <person name="Henrissat B."/>
            <person name="Bilanenko E.N."/>
            <person name="de Vries R.P."/>
            <person name="van Kan J.A.L."/>
            <person name="Grigoriev I.V."/>
            <person name="Debets A.J.M."/>
        </authorList>
    </citation>
    <scope>NUCLEOTIDE SEQUENCE [LARGE SCALE GENOMIC DNA]</scope>
    <source>
        <strain evidence="2 3">F11</strain>
    </source>
</reference>
<sequence length="899" mass="98354">MAGLVADLTLDSCCCPRATATYPKGNYLSDKWWSMYLFSPASFLTVAFSWFHLTSTLVCVVHATGQQGIGDDKFRPPPGRTLSLTTPASAPVDTLQTTSDRGTRRLFWYLLDLFDEHRQHAALPSVQASSSSPWLGIHLGGACTQTHQTRQTHQTTLDGVAWGEALISCQTVGVTFWSLNPTRHSYNGHDDPAGFAEATESELAMMTPRSFLYSNKHPSPSPPQGQRNRHHHSLPTPPASPPSPSPILPHRPEKTAFIPRDNSSPPPTSSYYSDWDSDWRKDVPDVTLADQPIAAPKSTDHSTMAKRKAVNDFMKPSPSSLSRATMSASDARSAIPTSPVQIPSSRSKQPASRSHVSHHQHHAARKSSRPRDVHKPEAIPPAVAALLAVTDIPRPQRRVARTGKNGRGDRTLMLDAVIERQQVPETELSLSLGKSMMDVLLSPPEELDVDEAMSLVSDSVPGSPSSTRTSSMESPPSLGGSSLTSDCFSSIGTPFGTSPRIRRGKRKQPRRSFEPVLSPPGQPEDHPLSVTEDEPGELDFGVFPGQEQGARQAGEPDEDGSDTRSELSFSDFAFPLRPLKYAFKSNLTASLKALRSAAKSISSMNMSSIPPDDLLTRSLLSIDHKVPYTDERRPPVLEEAPSAELRRYLNPTTNARIETHQATSAAATTTARSSTRSFTASIQMRTYRVQRSRTVSPASSTRLPYPPPSPSSTQTSPPPTPAQSPKQTAFAYPPGGMRQREVRENPDFIRMAAGHAGHCRRDDLVDDLTKWVPMVSRHDGFLSPTEGRLVTSNPSTPAPIGVCMRDGARFLGAMGHAKPEGTETNPRSTKYVWKFDSEHLAKGFAITIQRLRQGNIVGSISMFFSNQLLFEDQFIGHILAIGIAYHYRQPFAVEVGSLR</sequence>
<dbReference type="OrthoDB" id="4181307at2759"/>
<dbReference type="PANTHER" id="PTHR42051">
    <property type="entry name" value="MEIOTICALLY UP-REGULATED PROTEIN PB1A10.08"/>
    <property type="match status" value="1"/>
</dbReference>
<dbReference type="GeneID" id="39582665"/>
<feature type="region of interest" description="Disordered" evidence="1">
    <location>
        <begin position="658"/>
        <end position="739"/>
    </location>
</feature>
<feature type="compositionally biased region" description="Basic residues" evidence="1">
    <location>
        <begin position="355"/>
        <end position="368"/>
    </location>
</feature>
<dbReference type="Proteomes" id="UP000272025">
    <property type="component" value="Unassembled WGS sequence"/>
</dbReference>
<keyword evidence="3" id="KW-1185">Reference proteome</keyword>
<proteinExistence type="predicted"/>
<feature type="compositionally biased region" description="Pro residues" evidence="1">
    <location>
        <begin position="235"/>
        <end position="249"/>
    </location>
</feature>
<feature type="region of interest" description="Disordered" evidence="1">
    <location>
        <begin position="311"/>
        <end position="375"/>
    </location>
</feature>
<accession>A0A3N2PVF4</accession>
<evidence type="ECO:0000313" key="3">
    <source>
        <dbReference type="Proteomes" id="UP000272025"/>
    </source>
</evidence>
<dbReference type="RefSeq" id="XP_028466283.1">
    <property type="nucleotide sequence ID" value="XM_028614187.1"/>
</dbReference>
<dbReference type="AlphaFoldDB" id="A0A3N2PVF4"/>